<dbReference type="RefSeq" id="WP_005584226.1">
    <property type="nucleotide sequence ID" value="NZ_LT669839.1"/>
</dbReference>
<dbReference type="Gene3D" id="3.30.420.10">
    <property type="entry name" value="Ribonuclease H-like superfamily/Ribonuclease H"/>
    <property type="match status" value="1"/>
</dbReference>
<proteinExistence type="predicted"/>
<dbReference type="InterPro" id="IPR036397">
    <property type="entry name" value="RNaseH_sf"/>
</dbReference>
<feature type="domain" description="YprB ribonuclease H-like" evidence="1">
    <location>
        <begin position="24"/>
        <end position="191"/>
    </location>
</feature>
<gene>
    <name evidence="2" type="ORF">CUESP1_2366</name>
</gene>
<protein>
    <recommendedName>
        <fullName evidence="1">YprB ribonuclease H-like domain-containing protein</fullName>
    </recommendedName>
</protein>
<dbReference type="PANTHER" id="PTHR38462">
    <property type="entry name" value="EXONUCLEASE-LIKE PROTEIN"/>
    <property type="match status" value="1"/>
</dbReference>
<dbReference type="EMBL" id="LT669839">
    <property type="protein sequence ID" value="SHD77717.1"/>
    <property type="molecule type" value="Genomic_DNA"/>
</dbReference>
<dbReference type="InterPro" id="IPR038720">
    <property type="entry name" value="YprB_RNase_H-like_dom"/>
</dbReference>
<accession>M1YUZ1</accession>
<keyword evidence="3" id="KW-1185">Reference proteome</keyword>
<organism evidence="2 3">
    <name type="scientific">[Clostridium] ultunense Esp</name>
    <dbReference type="NCBI Taxonomy" id="1288971"/>
    <lineage>
        <taxon>Bacteria</taxon>
        <taxon>Bacillati</taxon>
        <taxon>Bacillota</taxon>
        <taxon>Tissierellia</taxon>
        <taxon>Tissierellales</taxon>
        <taxon>Tepidimicrobiaceae</taxon>
        <taxon>Schnuerera</taxon>
    </lineage>
</organism>
<reference evidence="2 3" key="1">
    <citation type="submission" date="2016-11" db="EMBL/GenBank/DDBJ databases">
        <authorList>
            <person name="Manzoor S."/>
        </authorList>
    </citation>
    <scope>NUCLEOTIDE SEQUENCE [LARGE SCALE GENOMIC DNA]</scope>
    <source>
        <strain evidence="2">Clostridium ultunense strain Esp</strain>
    </source>
</reference>
<sequence length="327" mass="39001">MDIYEHILESKNHVFDYFEGKKLCFLDIETTGLNRKNNYIYLIGLIYFDGEKDNWCLKQFFANHINYEKILLERFNSFLNGFNLIITYNGQSFDLPFIKYRLSKYDIYNNIMDIESFDIYRKIKTEGPYLDLDNLKLKTIEESLGIYRKDEYSGKDCINFYYQYINGGSDILKERILKHNYDDLYYLVDILKVFEIIEDIKTLDVNYNGNKMEIIIDNIIIEGDIFRIQCSTSTTDEDLNIIYYQEGFNINWESQSINVELEIKKGLITPTKKALFVNKINYPSTIQLKDLSQYMVPDNVILLKVEDKYIMENIKDIIKELIYYVLQ</sequence>
<dbReference type="Pfam" id="PF13482">
    <property type="entry name" value="RNase_H_2"/>
    <property type="match status" value="1"/>
</dbReference>
<dbReference type="GO" id="GO:0003676">
    <property type="term" value="F:nucleic acid binding"/>
    <property type="evidence" value="ECO:0007669"/>
    <property type="project" value="InterPro"/>
</dbReference>
<dbReference type="HOGENOM" id="CLU_047529_1_0_9"/>
<dbReference type="SUPFAM" id="SSF53098">
    <property type="entry name" value="Ribonuclease H-like"/>
    <property type="match status" value="1"/>
</dbReference>
<evidence type="ECO:0000313" key="3">
    <source>
        <dbReference type="Proteomes" id="UP000245423"/>
    </source>
</evidence>
<name>M1YUZ1_9FIRM</name>
<evidence type="ECO:0000259" key="1">
    <source>
        <dbReference type="Pfam" id="PF13482"/>
    </source>
</evidence>
<dbReference type="Proteomes" id="UP000245423">
    <property type="component" value="Chromosome 1"/>
</dbReference>
<dbReference type="AlphaFoldDB" id="M1YUZ1"/>
<dbReference type="OrthoDB" id="9790530at2"/>
<evidence type="ECO:0000313" key="2">
    <source>
        <dbReference type="EMBL" id="SHD77717.1"/>
    </source>
</evidence>
<dbReference type="InterPro" id="IPR012337">
    <property type="entry name" value="RNaseH-like_sf"/>
</dbReference>
<dbReference type="PANTHER" id="PTHR38462:SF1">
    <property type="entry name" value="YPRB RIBONUCLEASE H-LIKE DOMAIN-CONTAINING PROTEIN"/>
    <property type="match status" value="1"/>
</dbReference>